<reference evidence="3" key="1">
    <citation type="submission" date="2018-05" db="EMBL/GenBank/DDBJ databases">
        <authorList>
            <person name="Lanie J.A."/>
            <person name="Ng W.-L."/>
            <person name="Kazmierczak K.M."/>
            <person name="Andrzejewski T.M."/>
            <person name="Davidsen T.M."/>
            <person name="Wayne K.J."/>
            <person name="Tettelin H."/>
            <person name="Glass J.I."/>
            <person name="Rusch D."/>
            <person name="Podicherti R."/>
            <person name="Tsui H.-C.T."/>
            <person name="Winkler M.E."/>
        </authorList>
    </citation>
    <scope>NUCLEOTIDE SEQUENCE</scope>
</reference>
<gene>
    <name evidence="3" type="ORF">METZ01_LOCUS190572</name>
</gene>
<accession>A0A382DH54</accession>
<keyword evidence="1" id="KW-1133">Transmembrane helix</keyword>
<dbReference type="AlphaFoldDB" id="A0A382DH54"/>
<feature type="transmembrane region" description="Helical" evidence="1">
    <location>
        <begin position="255"/>
        <end position="277"/>
    </location>
</feature>
<proteinExistence type="predicted"/>
<keyword evidence="1" id="KW-0812">Transmembrane</keyword>
<protein>
    <recommendedName>
        <fullName evidence="2">DUF6754 domain-containing protein</fullName>
    </recommendedName>
</protein>
<evidence type="ECO:0000313" key="3">
    <source>
        <dbReference type="EMBL" id="SVB37718.1"/>
    </source>
</evidence>
<evidence type="ECO:0000256" key="1">
    <source>
        <dbReference type="SAM" id="Phobius"/>
    </source>
</evidence>
<feature type="transmembrane region" description="Helical" evidence="1">
    <location>
        <begin position="5"/>
        <end position="21"/>
    </location>
</feature>
<dbReference type="Pfam" id="PF20539">
    <property type="entry name" value="DUF6754"/>
    <property type="match status" value="1"/>
</dbReference>
<feature type="domain" description="DUF6754" evidence="2">
    <location>
        <begin position="31"/>
        <end position="269"/>
    </location>
</feature>
<evidence type="ECO:0000259" key="2">
    <source>
        <dbReference type="Pfam" id="PF20539"/>
    </source>
</evidence>
<keyword evidence="1" id="KW-0472">Membrane</keyword>
<feature type="transmembrane region" description="Helical" evidence="1">
    <location>
        <begin position="33"/>
        <end position="49"/>
    </location>
</feature>
<dbReference type="EMBL" id="UINC01039354">
    <property type="protein sequence ID" value="SVB37718.1"/>
    <property type="molecule type" value="Genomic_DNA"/>
</dbReference>
<name>A0A382DH54_9ZZZZ</name>
<sequence length="285" mass="31116">MNKKLAISVILYFTVVGLYYLGDGSVFVDHTTFKFGVVALISFTLYYYIDRARSGEEIYLRPIAGLKAIEEAVGRATEMGKSVLFVPGISDMDQVETVSGLILLGHVAETTAKYEAGLNVPVSKSIVMEAGRETCRESYLRAGRPDLYYDDMVHYLTDDQFAYAAGVNGIMVREKPAACFYLGKFYAESLILAETGNSIGAIQIAGTGSPSQIPFFVTACDYTLIGEEFFTASAYLSKKPELLGSIKGQDIVKGLVMAAMIFTLILNGFFQVGWVGFDIVTLFGN</sequence>
<dbReference type="InterPro" id="IPR046642">
    <property type="entry name" value="DUF6754"/>
</dbReference>
<organism evidence="3">
    <name type="scientific">marine metagenome</name>
    <dbReference type="NCBI Taxonomy" id="408172"/>
    <lineage>
        <taxon>unclassified sequences</taxon>
        <taxon>metagenomes</taxon>
        <taxon>ecological metagenomes</taxon>
    </lineage>
</organism>